<evidence type="ECO:0000313" key="2">
    <source>
        <dbReference type="EMBL" id="MFC3122545.1"/>
    </source>
</evidence>
<proteinExistence type="predicted"/>
<keyword evidence="3" id="KW-1185">Reference proteome</keyword>
<keyword evidence="1" id="KW-1133">Transmembrane helix</keyword>
<reference evidence="3" key="1">
    <citation type="journal article" date="2019" name="Int. J. Syst. Evol. Microbiol.">
        <title>The Global Catalogue of Microorganisms (GCM) 10K type strain sequencing project: providing services to taxonomists for standard genome sequencing and annotation.</title>
        <authorList>
            <consortium name="The Broad Institute Genomics Platform"/>
            <consortium name="The Broad Institute Genome Sequencing Center for Infectious Disease"/>
            <person name="Wu L."/>
            <person name="Ma J."/>
        </authorList>
    </citation>
    <scope>NUCLEOTIDE SEQUENCE [LARGE SCALE GENOMIC DNA]</scope>
    <source>
        <strain evidence="3">KCTC 52473</strain>
    </source>
</reference>
<comment type="caution">
    <text evidence="2">The sequence shown here is derived from an EMBL/GenBank/DDBJ whole genome shotgun (WGS) entry which is preliminary data.</text>
</comment>
<dbReference type="RefSeq" id="WP_376920676.1">
    <property type="nucleotide sequence ID" value="NZ_JBHRSW010000029.1"/>
</dbReference>
<sequence length="77" mass="8860">MKKRDRFATGIWRFIVGLIGLSIAALMFQTKTEDITFFKVVATGWILFLFIGYALGFDKQMQNFILSIGKKIEKHQA</sequence>
<organism evidence="2 3">
    <name type="scientific">Agaribacter flavus</name>
    <dbReference type="NCBI Taxonomy" id="1902781"/>
    <lineage>
        <taxon>Bacteria</taxon>
        <taxon>Pseudomonadati</taxon>
        <taxon>Pseudomonadota</taxon>
        <taxon>Gammaproteobacteria</taxon>
        <taxon>Alteromonadales</taxon>
        <taxon>Alteromonadaceae</taxon>
        <taxon>Agaribacter</taxon>
    </lineage>
</organism>
<accession>A0ABV7FV06</accession>
<keyword evidence="1" id="KW-0812">Transmembrane</keyword>
<protein>
    <submittedName>
        <fullName evidence="2">Uncharacterized protein</fullName>
    </submittedName>
</protein>
<feature type="transmembrane region" description="Helical" evidence="1">
    <location>
        <begin position="12"/>
        <end position="29"/>
    </location>
</feature>
<keyword evidence="1" id="KW-0472">Membrane</keyword>
<dbReference type="Proteomes" id="UP001595478">
    <property type="component" value="Unassembled WGS sequence"/>
</dbReference>
<feature type="transmembrane region" description="Helical" evidence="1">
    <location>
        <begin position="35"/>
        <end position="55"/>
    </location>
</feature>
<gene>
    <name evidence="2" type="ORF">ACFOHL_13050</name>
</gene>
<name>A0ABV7FV06_9ALTE</name>
<evidence type="ECO:0000256" key="1">
    <source>
        <dbReference type="SAM" id="Phobius"/>
    </source>
</evidence>
<dbReference type="EMBL" id="JBHRSW010000029">
    <property type="protein sequence ID" value="MFC3122545.1"/>
    <property type="molecule type" value="Genomic_DNA"/>
</dbReference>
<evidence type="ECO:0000313" key="3">
    <source>
        <dbReference type="Proteomes" id="UP001595478"/>
    </source>
</evidence>